<dbReference type="Proteomes" id="UP000179145">
    <property type="component" value="Plasmid pKB14400_1"/>
</dbReference>
<dbReference type="AlphaFoldDB" id="A0A1D8UXZ1"/>
<dbReference type="OrthoDB" id="7243102at2"/>
<dbReference type="KEGG" id="kba:A0U89_14000"/>
<dbReference type="EMBL" id="CP014675">
    <property type="protein sequence ID" value="AOX18427.1"/>
    <property type="molecule type" value="Genomic_DNA"/>
</dbReference>
<sequence length="298" mass="33552">MISHDSVVIAHGQRNWIQHVADASMVRRLLKRVRDIDLVATLLGLRTLAVAAHLDAWPEAPIMSGYAQPKDKGSWSHRELTILGQMWHAGELTKTIAKTLRRSRSSVSAKRRAFGLPCRQQCSKAMVVAHLNEVREAALVLGNDTVLSWAQASTLSAVERRGRTWYLRNTISQATLTAMEKSNKVHWNDAARIEVAHRYFARQAHRMIAAEFLVSPHAVRSHASFEECSPEGTRTRTRYYVMADALSYIAEHKLVRRKCTAMDNAHFWTERRSGRRISKRFKATAAARGSADAYALAA</sequence>
<proteinExistence type="predicted"/>
<name>A0A1D8UXZ1_9PROT</name>
<dbReference type="RefSeq" id="WP_070403909.1">
    <property type="nucleotide sequence ID" value="NZ_CP014675.1"/>
</dbReference>
<accession>A0A1D8UXZ1</accession>
<evidence type="ECO:0000313" key="1">
    <source>
        <dbReference type="EMBL" id="AOX18427.1"/>
    </source>
</evidence>
<reference evidence="1 2" key="1">
    <citation type="journal article" date="2016" name="Microb. Cell Fact.">
        <title>Dissection of exopolysaccharide biosynthesis in Kozakia baliensis.</title>
        <authorList>
            <person name="Brandt J.U."/>
            <person name="Jakob F."/>
            <person name="Behr J."/>
            <person name="Geissler A.J."/>
            <person name="Vogel R.F."/>
        </authorList>
    </citation>
    <scope>NUCLEOTIDE SEQUENCE [LARGE SCALE GENOMIC DNA]</scope>
    <source>
        <strain evidence="1 2">DSM 14400</strain>
        <plasmid evidence="2">Plasmid pkb14400_1</plasmid>
    </source>
</reference>
<protein>
    <submittedName>
        <fullName evidence="1">Uncharacterized protein</fullName>
    </submittedName>
</protein>
<keyword evidence="1" id="KW-0614">Plasmid</keyword>
<organism evidence="1 2">
    <name type="scientific">Kozakia baliensis</name>
    <dbReference type="NCBI Taxonomy" id="153496"/>
    <lineage>
        <taxon>Bacteria</taxon>
        <taxon>Pseudomonadati</taxon>
        <taxon>Pseudomonadota</taxon>
        <taxon>Alphaproteobacteria</taxon>
        <taxon>Acetobacterales</taxon>
        <taxon>Acetobacteraceae</taxon>
        <taxon>Kozakia</taxon>
    </lineage>
</organism>
<evidence type="ECO:0000313" key="2">
    <source>
        <dbReference type="Proteomes" id="UP000179145"/>
    </source>
</evidence>
<geneLocation type="plasmid" evidence="2">
    <name>pkb14400_1</name>
</geneLocation>
<gene>
    <name evidence="1" type="ORF">A0U89_14000</name>
</gene>
<keyword evidence="2" id="KW-1185">Reference proteome</keyword>